<evidence type="ECO:0000259" key="5">
    <source>
        <dbReference type="PROSITE" id="PS50977"/>
    </source>
</evidence>
<keyword evidence="2 4" id="KW-0238">DNA-binding</keyword>
<dbReference type="AlphaFoldDB" id="A0A7W3J232"/>
<name>A0A7W3J232_9ACTN</name>
<dbReference type="Pfam" id="PF00440">
    <property type="entry name" value="TetR_N"/>
    <property type="match status" value="1"/>
</dbReference>
<reference evidence="6 7" key="1">
    <citation type="submission" date="2020-07" db="EMBL/GenBank/DDBJ databases">
        <title>Sequencing the genomes of 1000 actinobacteria strains.</title>
        <authorList>
            <person name="Klenk H.-P."/>
        </authorList>
    </citation>
    <scope>NUCLEOTIDE SEQUENCE [LARGE SCALE GENOMIC DNA]</scope>
    <source>
        <strain evidence="6 7">DSM 21349</strain>
    </source>
</reference>
<dbReference type="PANTHER" id="PTHR30055">
    <property type="entry name" value="HTH-TYPE TRANSCRIPTIONAL REGULATOR RUTR"/>
    <property type="match status" value="1"/>
</dbReference>
<feature type="DNA-binding region" description="H-T-H motif" evidence="4">
    <location>
        <begin position="30"/>
        <end position="49"/>
    </location>
</feature>
<evidence type="ECO:0000313" key="6">
    <source>
        <dbReference type="EMBL" id="MBA8804878.1"/>
    </source>
</evidence>
<dbReference type="InterPro" id="IPR050109">
    <property type="entry name" value="HTH-type_TetR-like_transc_reg"/>
</dbReference>
<keyword evidence="1" id="KW-0805">Transcription regulation</keyword>
<dbReference type="PROSITE" id="PS50977">
    <property type="entry name" value="HTH_TETR_2"/>
    <property type="match status" value="1"/>
</dbReference>
<keyword evidence="7" id="KW-1185">Reference proteome</keyword>
<gene>
    <name evidence="6" type="ORF">FB382_003169</name>
</gene>
<dbReference type="PANTHER" id="PTHR30055:SF234">
    <property type="entry name" value="HTH-TYPE TRANSCRIPTIONAL REGULATOR BETI"/>
    <property type="match status" value="1"/>
</dbReference>
<accession>A0A7W3J232</accession>
<dbReference type="RefSeq" id="WP_182540723.1">
    <property type="nucleotide sequence ID" value="NZ_JACGXA010000001.1"/>
</dbReference>
<evidence type="ECO:0000313" key="7">
    <source>
        <dbReference type="Proteomes" id="UP000580910"/>
    </source>
</evidence>
<keyword evidence="3" id="KW-0804">Transcription</keyword>
<dbReference type="GO" id="GO:0000976">
    <property type="term" value="F:transcription cis-regulatory region binding"/>
    <property type="evidence" value="ECO:0007669"/>
    <property type="project" value="TreeGrafter"/>
</dbReference>
<dbReference type="InterPro" id="IPR001647">
    <property type="entry name" value="HTH_TetR"/>
</dbReference>
<organism evidence="6 7">
    <name type="scientific">Nocardioides ginsengisegetis</name>
    <dbReference type="NCBI Taxonomy" id="661491"/>
    <lineage>
        <taxon>Bacteria</taxon>
        <taxon>Bacillati</taxon>
        <taxon>Actinomycetota</taxon>
        <taxon>Actinomycetes</taxon>
        <taxon>Propionibacteriales</taxon>
        <taxon>Nocardioidaceae</taxon>
        <taxon>Nocardioides</taxon>
    </lineage>
</organism>
<dbReference type="InterPro" id="IPR009057">
    <property type="entry name" value="Homeodomain-like_sf"/>
</dbReference>
<evidence type="ECO:0000256" key="2">
    <source>
        <dbReference type="ARBA" id="ARBA00023125"/>
    </source>
</evidence>
<feature type="domain" description="HTH tetR-type" evidence="5">
    <location>
        <begin position="7"/>
        <end position="67"/>
    </location>
</feature>
<dbReference type="GO" id="GO:0003700">
    <property type="term" value="F:DNA-binding transcription factor activity"/>
    <property type="evidence" value="ECO:0007669"/>
    <property type="project" value="TreeGrafter"/>
</dbReference>
<comment type="caution">
    <text evidence="6">The sequence shown here is derived from an EMBL/GenBank/DDBJ whole genome shotgun (WGS) entry which is preliminary data.</text>
</comment>
<dbReference type="Gene3D" id="1.10.357.10">
    <property type="entry name" value="Tetracycline Repressor, domain 2"/>
    <property type="match status" value="1"/>
</dbReference>
<sequence length="203" mass="22526">MVYVRVLEREQQIVAATTRVLRVTGIAGLTMRAVAAEAEISLGTLHYVFPSKDQLLRSVIDSVITELATVLRDDVDLDKGVAHALQQATSSFWSRLVETDVRGQIMQYELTTYSLRSEKTMARTQYANYISVVSELYERAASAAGEECAIEFSELARLSVAATDGLVLQYLADPDHDRAIRDLERVAAMLAALADPRPTHPRR</sequence>
<evidence type="ECO:0000256" key="3">
    <source>
        <dbReference type="ARBA" id="ARBA00023163"/>
    </source>
</evidence>
<proteinExistence type="predicted"/>
<dbReference type="Proteomes" id="UP000580910">
    <property type="component" value="Unassembled WGS sequence"/>
</dbReference>
<evidence type="ECO:0000256" key="1">
    <source>
        <dbReference type="ARBA" id="ARBA00023015"/>
    </source>
</evidence>
<dbReference type="SUPFAM" id="SSF46689">
    <property type="entry name" value="Homeodomain-like"/>
    <property type="match status" value="1"/>
</dbReference>
<evidence type="ECO:0000256" key="4">
    <source>
        <dbReference type="PROSITE-ProRule" id="PRU00335"/>
    </source>
</evidence>
<dbReference type="EMBL" id="JACGXA010000001">
    <property type="protein sequence ID" value="MBA8804878.1"/>
    <property type="molecule type" value="Genomic_DNA"/>
</dbReference>
<protein>
    <submittedName>
        <fullName evidence="6">AcrR family transcriptional regulator</fullName>
    </submittedName>
</protein>